<sequence length="39" mass="4585">MPDFSHKSWIFCSKIVKITHLQNAVAAHIEFLLFDNINR</sequence>
<evidence type="ECO:0000313" key="1">
    <source>
        <dbReference type="EMBL" id="EGC17721.1"/>
    </source>
</evidence>
<dbReference type="HOGENOM" id="CLU_3311136_0_0_4"/>
<evidence type="ECO:0000313" key="2">
    <source>
        <dbReference type="Proteomes" id="UP000004088"/>
    </source>
</evidence>
<dbReference type="EMBL" id="AEWV01000015">
    <property type="protein sequence ID" value="EGC17721.1"/>
    <property type="molecule type" value="Genomic_DNA"/>
</dbReference>
<accession>F0EYW3</accession>
<protein>
    <submittedName>
        <fullName evidence="1">Uncharacterized protein</fullName>
    </submittedName>
</protein>
<organism evidence="1 2">
    <name type="scientific">Kingella denitrificans ATCC 33394</name>
    <dbReference type="NCBI Taxonomy" id="888741"/>
    <lineage>
        <taxon>Bacteria</taxon>
        <taxon>Pseudomonadati</taxon>
        <taxon>Pseudomonadota</taxon>
        <taxon>Betaproteobacteria</taxon>
        <taxon>Neisseriales</taxon>
        <taxon>Neisseriaceae</taxon>
        <taxon>Kingella</taxon>
    </lineage>
</organism>
<dbReference type="AlphaFoldDB" id="F0EYW3"/>
<reference evidence="1 2" key="1">
    <citation type="submission" date="2011-01" db="EMBL/GenBank/DDBJ databases">
        <authorList>
            <person name="Muzny D."/>
            <person name="Qin X."/>
            <person name="Deng J."/>
            <person name="Jiang H."/>
            <person name="Liu Y."/>
            <person name="Qu J."/>
            <person name="Song X.-Z."/>
            <person name="Zhang L."/>
            <person name="Thornton R."/>
            <person name="Coyle M."/>
            <person name="Francisco L."/>
            <person name="Jackson L."/>
            <person name="Javaid M."/>
            <person name="Korchina V."/>
            <person name="Kovar C."/>
            <person name="Mata R."/>
            <person name="Mathew T."/>
            <person name="Ngo R."/>
            <person name="Nguyen L."/>
            <person name="Nguyen N."/>
            <person name="Okwuonu G."/>
            <person name="Ongeri F."/>
            <person name="Pham C."/>
            <person name="Simmons D."/>
            <person name="Wilczek-Boney K."/>
            <person name="Hale W."/>
            <person name="Jakkamsetti A."/>
            <person name="Pham P."/>
            <person name="Ruth R."/>
            <person name="San Lucas F."/>
            <person name="Warren J."/>
            <person name="Zhang J."/>
            <person name="Zhao Z."/>
            <person name="Zhou C."/>
            <person name="Zhu D."/>
            <person name="Lee S."/>
            <person name="Bess C."/>
            <person name="Blankenburg K."/>
            <person name="Forbes L."/>
            <person name="Fu Q."/>
            <person name="Gubbala S."/>
            <person name="Hirani K."/>
            <person name="Jayaseelan J.C."/>
            <person name="Lara F."/>
            <person name="Munidasa M."/>
            <person name="Palculict T."/>
            <person name="Patil S."/>
            <person name="Pu L.-L."/>
            <person name="Saada N."/>
            <person name="Tang L."/>
            <person name="Weissenberger G."/>
            <person name="Zhu Y."/>
            <person name="Hemphill L."/>
            <person name="Shang Y."/>
            <person name="Youmans B."/>
            <person name="Ayvaz T."/>
            <person name="Ross M."/>
            <person name="Santibanez J."/>
            <person name="Aqrawi P."/>
            <person name="Gross S."/>
            <person name="Joshi V."/>
            <person name="Fowler G."/>
            <person name="Nazareth L."/>
            <person name="Reid J."/>
            <person name="Worley K."/>
            <person name="Petrosino J."/>
            <person name="Highlander S."/>
            <person name="Gibbs R."/>
        </authorList>
    </citation>
    <scope>NUCLEOTIDE SEQUENCE [LARGE SCALE GENOMIC DNA]</scope>
    <source>
        <strain evidence="1 2">ATCC 33394</strain>
    </source>
</reference>
<gene>
    <name evidence="1" type="ORF">HMPREF9098_1047</name>
</gene>
<name>F0EYW3_9NEIS</name>
<proteinExistence type="predicted"/>
<keyword evidence="2" id="KW-1185">Reference proteome</keyword>
<dbReference type="STRING" id="888741.HMPREF9098_1047"/>
<comment type="caution">
    <text evidence="1">The sequence shown here is derived from an EMBL/GenBank/DDBJ whole genome shotgun (WGS) entry which is preliminary data.</text>
</comment>
<dbReference type="Proteomes" id="UP000004088">
    <property type="component" value="Unassembled WGS sequence"/>
</dbReference>